<proteinExistence type="predicted"/>
<evidence type="ECO:0000313" key="1">
    <source>
        <dbReference type="EMBL" id="MCD9639801.1"/>
    </source>
</evidence>
<gene>
    <name evidence="1" type="ORF">HAX54_024524</name>
</gene>
<organism evidence="1 2">
    <name type="scientific">Datura stramonium</name>
    <name type="common">Jimsonweed</name>
    <name type="synonym">Common thornapple</name>
    <dbReference type="NCBI Taxonomy" id="4076"/>
    <lineage>
        <taxon>Eukaryota</taxon>
        <taxon>Viridiplantae</taxon>
        <taxon>Streptophyta</taxon>
        <taxon>Embryophyta</taxon>
        <taxon>Tracheophyta</taxon>
        <taxon>Spermatophyta</taxon>
        <taxon>Magnoliopsida</taxon>
        <taxon>eudicotyledons</taxon>
        <taxon>Gunneridae</taxon>
        <taxon>Pentapetalae</taxon>
        <taxon>asterids</taxon>
        <taxon>lamiids</taxon>
        <taxon>Solanales</taxon>
        <taxon>Solanaceae</taxon>
        <taxon>Solanoideae</taxon>
        <taxon>Datureae</taxon>
        <taxon>Datura</taxon>
    </lineage>
</organism>
<dbReference type="Proteomes" id="UP000823775">
    <property type="component" value="Unassembled WGS sequence"/>
</dbReference>
<reference evidence="1 2" key="1">
    <citation type="journal article" date="2021" name="BMC Genomics">
        <title>Datura genome reveals duplications of psychoactive alkaloid biosynthetic genes and high mutation rate following tissue culture.</title>
        <authorList>
            <person name="Rajewski A."/>
            <person name="Carter-House D."/>
            <person name="Stajich J."/>
            <person name="Litt A."/>
        </authorList>
    </citation>
    <scope>NUCLEOTIDE SEQUENCE [LARGE SCALE GENOMIC DNA]</scope>
    <source>
        <strain evidence="1">AR-01</strain>
    </source>
</reference>
<comment type="caution">
    <text evidence="1">The sequence shown here is derived from an EMBL/GenBank/DDBJ whole genome shotgun (WGS) entry which is preliminary data.</text>
</comment>
<keyword evidence="2" id="KW-1185">Reference proteome</keyword>
<evidence type="ECO:0000313" key="2">
    <source>
        <dbReference type="Proteomes" id="UP000823775"/>
    </source>
</evidence>
<dbReference type="EMBL" id="JACEIK010002989">
    <property type="protein sequence ID" value="MCD9639801.1"/>
    <property type="molecule type" value="Genomic_DNA"/>
</dbReference>
<accession>A0ABS8UZX3</accession>
<protein>
    <submittedName>
        <fullName evidence="1">Uncharacterized protein</fullName>
    </submittedName>
</protein>
<sequence length="182" mass="20159">MVSKKIFSLMSPQQTAQTPVTTGSTWANPDYKGVCHVALAQKVLLAQISYMYCRAFGQFATGIGSTDAVVLCWHWEAITKGASNFDICHGWIIGEISVAGKACSTVFFVFSFISLGDKWKESKVPTFLVPATQKVWMDIIVAPFPDLVAKHVPRFLRKQVVKHLQVLKQRLCGEALKTLTHA</sequence>
<name>A0ABS8UZX3_DATST</name>